<dbReference type="Pfam" id="PF02503">
    <property type="entry name" value="PP_kinase"/>
    <property type="match status" value="1"/>
</dbReference>
<dbReference type="InterPro" id="IPR003414">
    <property type="entry name" value="PP_kinase"/>
</dbReference>
<dbReference type="OrthoDB" id="9761456at2"/>
<keyword evidence="6 7" id="KW-0460">Magnesium</keyword>
<dbReference type="RefSeq" id="WP_141420760.1">
    <property type="nucleotide sequence ID" value="NZ_VIAR01000002.1"/>
</dbReference>
<protein>
    <recommendedName>
        <fullName evidence="7 8">Polyphosphate kinase</fullName>
        <ecNumber evidence="7 8">2.7.4.1</ecNumber>
    </recommendedName>
    <alternativeName>
        <fullName evidence="7">ATP-polyphosphate phosphotransferase</fullName>
    </alternativeName>
    <alternativeName>
        <fullName evidence="7">Polyphosphoric acid kinase</fullName>
    </alternativeName>
</protein>
<dbReference type="GO" id="GO:0006799">
    <property type="term" value="P:polyphosphate biosynthetic process"/>
    <property type="evidence" value="ECO:0007669"/>
    <property type="project" value="UniProtKB-UniRule"/>
</dbReference>
<evidence type="ECO:0000256" key="4">
    <source>
        <dbReference type="ARBA" id="ARBA00022777"/>
    </source>
</evidence>
<comment type="similarity">
    <text evidence="7 8">Belongs to the polyphosphate kinase 1 (PPK1) family.</text>
</comment>
<feature type="binding site" evidence="7">
    <location>
        <position position="371"/>
    </location>
    <ligand>
        <name>Mg(2+)</name>
        <dbReference type="ChEBI" id="CHEBI:18420"/>
    </ligand>
</feature>
<sequence>MDEPIETRVKHRDLNWLSFNKRVLQEAADKRNPLYERLRFLAIFSSNLDEYYRVRVSQLRQIKKIKKSLRKKLALKPSRKVKEIIARVKEHQKEFGHILYDQILPELAENNIYLLEQEDFKKRQLEQAEDFFKSKIKSHLAPQIIDFTEEKKAFLENNTIYFFVSFSNSDKAGLVNIPVEEVGRFYQFSNAGKNLEITFIDEILRVQMQQVFPKFKISGIYEVKMSRDAELYIDDQYNGVLAEKIYASLKQRTDGQPTRLLYDAEMPKDLQKKIRKHLGLGKIDMMPGGKYHNLSDFFELPEPKSKPELFFKELPPLPQKNLENSSNLFKTIYEQDQLVHYPYQSFSYLEKFLEQAVNDSQVVEIKISLYRVADESKLTTLLLRALDNGKDLTVFIEAKARFDEENNIEWGKKFEEKGARVIYSYPKIKVHSKILLVHRIEEDQKVGYAYIGTGNFNSKTSEIYADHALFTAHKKISKELDRVFKVLEGELIIPRTKNLLVSPFNTRQEFTKMILNEIDLAKQGKKAQITAKMNSLEDTEIIDLLYRASQKGVKIRLLVRGFTCLIPGKKGLSENIYMTSILDRYLEHGRIYLFNNDGDEYLYIGSADWMTRNLDRRIEVLTPIYDNAVAEEIKDILNIQLADNVKARIQDEAETNDYVVDNSASRIRSQYKIYEYLKEKNT</sequence>
<dbReference type="AlphaFoldDB" id="A0A507ZRI5"/>
<feature type="domain" description="PLD phosphodiesterase" evidence="9">
    <location>
        <begin position="583"/>
        <end position="613"/>
    </location>
</feature>
<evidence type="ECO:0000256" key="2">
    <source>
        <dbReference type="ARBA" id="ARBA00022679"/>
    </source>
</evidence>
<dbReference type="Gene3D" id="1.20.58.310">
    <property type="entry name" value="Polyphosphate kinase N-terminal domain"/>
    <property type="match status" value="1"/>
</dbReference>
<feature type="binding site" evidence="7">
    <location>
        <position position="588"/>
    </location>
    <ligand>
        <name>ATP</name>
        <dbReference type="ChEBI" id="CHEBI:30616"/>
    </ligand>
</feature>
<comment type="caution">
    <text evidence="10">The sequence shown here is derived from an EMBL/GenBank/DDBJ whole genome shotgun (WGS) entry which is preliminary data.</text>
</comment>
<feature type="binding site" evidence="7">
    <location>
        <position position="560"/>
    </location>
    <ligand>
        <name>ATP</name>
        <dbReference type="ChEBI" id="CHEBI:30616"/>
    </ligand>
</feature>
<dbReference type="GO" id="GO:0005524">
    <property type="term" value="F:ATP binding"/>
    <property type="evidence" value="ECO:0007669"/>
    <property type="project" value="UniProtKB-KW"/>
</dbReference>
<keyword evidence="1 7" id="KW-0597">Phosphoprotein</keyword>
<dbReference type="EC" id="2.7.4.1" evidence="7 8"/>
<organism evidence="10 11">
    <name type="scientific">Haloflavibacter putidus</name>
    <dbReference type="NCBI Taxonomy" id="2576776"/>
    <lineage>
        <taxon>Bacteria</taxon>
        <taxon>Pseudomonadati</taxon>
        <taxon>Bacteroidota</taxon>
        <taxon>Flavobacteriia</taxon>
        <taxon>Flavobacteriales</taxon>
        <taxon>Flavobacteriaceae</taxon>
        <taxon>Haloflavibacter</taxon>
    </lineage>
</organism>
<dbReference type="Gene3D" id="3.30.870.10">
    <property type="entry name" value="Endonuclease Chain A"/>
    <property type="match status" value="2"/>
</dbReference>
<evidence type="ECO:0000256" key="1">
    <source>
        <dbReference type="ARBA" id="ARBA00022553"/>
    </source>
</evidence>
<dbReference type="InterPro" id="IPR025198">
    <property type="entry name" value="PPK_N_dom"/>
</dbReference>
<dbReference type="NCBIfam" id="TIGR03705">
    <property type="entry name" value="poly_P_kin"/>
    <property type="match status" value="1"/>
</dbReference>
<dbReference type="PROSITE" id="PS50035">
    <property type="entry name" value="PLD"/>
    <property type="match status" value="2"/>
</dbReference>
<feature type="binding site" evidence="7">
    <location>
        <position position="47"/>
    </location>
    <ligand>
        <name>ATP</name>
        <dbReference type="ChEBI" id="CHEBI:30616"/>
    </ligand>
</feature>
<name>A0A507ZRI5_9FLAO</name>
<dbReference type="EMBL" id="VIAR01000002">
    <property type="protein sequence ID" value="TQD40230.1"/>
    <property type="molecule type" value="Genomic_DNA"/>
</dbReference>
<dbReference type="GO" id="GO:0009358">
    <property type="term" value="C:polyphosphate kinase complex"/>
    <property type="evidence" value="ECO:0007669"/>
    <property type="project" value="InterPro"/>
</dbReference>
<feature type="domain" description="PLD phosphodiesterase" evidence="9">
    <location>
        <begin position="426"/>
        <end position="460"/>
    </location>
</feature>
<dbReference type="PIRSF" id="PIRSF015589">
    <property type="entry name" value="PP_kinase"/>
    <property type="match status" value="1"/>
</dbReference>
<dbReference type="InterPro" id="IPR001736">
    <property type="entry name" value="PLipase_D/transphosphatidylase"/>
</dbReference>
<proteinExistence type="inferred from homology"/>
<feature type="binding site" evidence="7">
    <location>
        <position position="401"/>
    </location>
    <ligand>
        <name>Mg(2+)</name>
        <dbReference type="ChEBI" id="CHEBI:18420"/>
    </ligand>
</feature>
<dbReference type="SUPFAM" id="SSF56024">
    <property type="entry name" value="Phospholipase D/nuclease"/>
    <property type="match status" value="2"/>
</dbReference>
<feature type="binding site" evidence="7">
    <location>
        <position position="464"/>
    </location>
    <ligand>
        <name>ATP</name>
        <dbReference type="ChEBI" id="CHEBI:30616"/>
    </ligand>
</feature>
<dbReference type="Gene3D" id="3.30.1840.10">
    <property type="entry name" value="Polyphosphate kinase middle domain"/>
    <property type="match status" value="1"/>
</dbReference>
<evidence type="ECO:0000313" key="10">
    <source>
        <dbReference type="EMBL" id="TQD40230.1"/>
    </source>
</evidence>
<evidence type="ECO:0000256" key="5">
    <source>
        <dbReference type="ARBA" id="ARBA00022840"/>
    </source>
</evidence>
<dbReference type="HAMAP" id="MF_00347">
    <property type="entry name" value="Polyphosphate_kinase"/>
    <property type="match status" value="1"/>
</dbReference>
<dbReference type="PANTHER" id="PTHR30218">
    <property type="entry name" value="POLYPHOSPHATE KINASE"/>
    <property type="match status" value="1"/>
</dbReference>
<dbReference type="GO" id="GO:0046872">
    <property type="term" value="F:metal ion binding"/>
    <property type="evidence" value="ECO:0007669"/>
    <property type="project" value="UniProtKB-KW"/>
</dbReference>
<comment type="PTM">
    <text evidence="7 8">An intermediate of this reaction is the autophosphorylated ppk in which a phosphate is covalently linked to a histidine residue through a N-P bond.</text>
</comment>
<dbReference type="Proteomes" id="UP000317169">
    <property type="component" value="Unassembled WGS sequence"/>
</dbReference>
<evidence type="ECO:0000313" key="11">
    <source>
        <dbReference type="Proteomes" id="UP000317169"/>
    </source>
</evidence>
<comment type="catalytic activity">
    <reaction evidence="7 8">
        <text>[phosphate](n) + ATP = [phosphate](n+1) + ADP</text>
        <dbReference type="Rhea" id="RHEA:19573"/>
        <dbReference type="Rhea" id="RHEA-COMP:9859"/>
        <dbReference type="Rhea" id="RHEA-COMP:14280"/>
        <dbReference type="ChEBI" id="CHEBI:16838"/>
        <dbReference type="ChEBI" id="CHEBI:30616"/>
        <dbReference type="ChEBI" id="CHEBI:456216"/>
        <dbReference type="EC" id="2.7.4.1"/>
    </reaction>
</comment>
<evidence type="ECO:0000256" key="6">
    <source>
        <dbReference type="ARBA" id="ARBA00022842"/>
    </source>
</evidence>
<keyword evidence="3 7" id="KW-0547">Nucleotide-binding</keyword>
<dbReference type="InterPro" id="IPR041108">
    <property type="entry name" value="PP_kinase_C_1"/>
</dbReference>
<reference evidence="10 11" key="1">
    <citation type="submission" date="2019-06" db="EMBL/GenBank/DDBJ databases">
        <title>Flavibacter putida gen. nov., sp. nov., a novel marine bacterium of the family Flavobacteriaceae isolated from coastal seawater.</title>
        <authorList>
            <person name="Feng X."/>
        </authorList>
    </citation>
    <scope>NUCLEOTIDE SEQUENCE [LARGE SCALE GENOMIC DNA]</scope>
    <source>
        <strain evidence="10 11">PLHSN227</strain>
    </source>
</reference>
<evidence type="ECO:0000256" key="8">
    <source>
        <dbReference type="RuleBase" id="RU003800"/>
    </source>
</evidence>
<dbReference type="SUPFAM" id="SSF143724">
    <property type="entry name" value="PHP14-like"/>
    <property type="match status" value="1"/>
</dbReference>
<comment type="function">
    <text evidence="7 8">Catalyzes the reversible transfer of the terminal phosphate of ATP to form a long-chain polyphosphate (polyP).</text>
</comment>
<accession>A0A507ZRI5</accession>
<dbReference type="Pfam" id="PF13090">
    <property type="entry name" value="PP_kinase_C"/>
    <property type="match status" value="1"/>
</dbReference>
<evidence type="ECO:0000259" key="9">
    <source>
        <dbReference type="PROSITE" id="PS50035"/>
    </source>
</evidence>
<gene>
    <name evidence="10" type="primary">ppk1</name>
    <name evidence="7" type="synonym">ppk</name>
    <name evidence="10" type="ORF">FKR84_03255</name>
</gene>
<keyword evidence="11" id="KW-1185">Reference proteome</keyword>
<comment type="cofactor">
    <cofactor evidence="7">
        <name>Mg(2+)</name>
        <dbReference type="ChEBI" id="CHEBI:18420"/>
    </cofactor>
</comment>
<dbReference type="Pfam" id="PF17941">
    <property type="entry name" value="PP_kinase_C_1"/>
    <property type="match status" value="1"/>
</dbReference>
<dbReference type="SUPFAM" id="SSF140356">
    <property type="entry name" value="PPK N-terminal domain-like"/>
    <property type="match status" value="1"/>
</dbReference>
<feature type="active site" description="Phosphohistidine intermediate" evidence="7">
    <location>
        <position position="431"/>
    </location>
</feature>
<keyword evidence="2 7" id="KW-0808">Transferase</keyword>
<keyword evidence="7" id="KW-0479">Metal-binding</keyword>
<dbReference type="GO" id="GO:0008976">
    <property type="term" value="F:polyphosphate kinase activity"/>
    <property type="evidence" value="ECO:0007669"/>
    <property type="project" value="UniProtKB-UniRule"/>
</dbReference>
<evidence type="ECO:0000256" key="7">
    <source>
        <dbReference type="HAMAP-Rule" id="MF_00347"/>
    </source>
</evidence>
<dbReference type="InterPro" id="IPR036830">
    <property type="entry name" value="PP_kinase_middle_dom_sf"/>
</dbReference>
<dbReference type="InterPro" id="IPR024953">
    <property type="entry name" value="PP_kinase_middle"/>
</dbReference>
<dbReference type="Pfam" id="PF13089">
    <property type="entry name" value="PP_kinase_N"/>
    <property type="match status" value="1"/>
</dbReference>
<keyword evidence="5 7" id="KW-0067">ATP-binding</keyword>
<dbReference type="InterPro" id="IPR036832">
    <property type="entry name" value="PPK_N_dom_sf"/>
</dbReference>
<dbReference type="InterPro" id="IPR025200">
    <property type="entry name" value="PPK_C_dom2"/>
</dbReference>
<evidence type="ECO:0000256" key="3">
    <source>
        <dbReference type="ARBA" id="ARBA00022741"/>
    </source>
</evidence>
<dbReference type="CDD" id="cd09167">
    <property type="entry name" value="PLDc_EcPPK1_C2_like"/>
    <property type="match status" value="1"/>
</dbReference>
<dbReference type="NCBIfam" id="NF003917">
    <property type="entry name" value="PRK05443.1-1"/>
    <property type="match status" value="1"/>
</dbReference>
<dbReference type="PANTHER" id="PTHR30218:SF0">
    <property type="entry name" value="POLYPHOSPHATE KINASE"/>
    <property type="match status" value="1"/>
</dbReference>
<keyword evidence="4 7" id="KW-0418">Kinase</keyword>